<gene>
    <name evidence="2" type="ORF">F2Q65_15520</name>
</gene>
<evidence type="ECO:0000313" key="3">
    <source>
        <dbReference type="Proteomes" id="UP000322981"/>
    </source>
</evidence>
<reference evidence="2 3" key="1">
    <citation type="submission" date="2019-09" db="EMBL/GenBank/DDBJ databases">
        <title>Whole-genome sequence of the purple sulfur bacterium Thiohalocapsa marina DSM 19078.</title>
        <authorList>
            <person name="Kyndt J.A."/>
            <person name="Meyer T.E."/>
        </authorList>
    </citation>
    <scope>NUCLEOTIDE SEQUENCE [LARGE SCALE GENOMIC DNA]</scope>
    <source>
        <strain evidence="2 3">DSM 19078</strain>
    </source>
</reference>
<name>A0A5M8FQX5_9GAMM</name>
<dbReference type="EMBL" id="VWXX01000032">
    <property type="protein sequence ID" value="KAA6183472.1"/>
    <property type="molecule type" value="Genomic_DNA"/>
</dbReference>
<dbReference type="AlphaFoldDB" id="A0A5M8FQX5"/>
<protein>
    <submittedName>
        <fullName evidence="2">Uncharacterized protein</fullName>
    </submittedName>
</protein>
<evidence type="ECO:0000256" key="1">
    <source>
        <dbReference type="SAM" id="MobiDB-lite"/>
    </source>
</evidence>
<evidence type="ECO:0000313" key="2">
    <source>
        <dbReference type="EMBL" id="KAA6183472.1"/>
    </source>
</evidence>
<accession>A0A5M8FQX5</accession>
<organism evidence="2 3">
    <name type="scientific">Thiohalocapsa marina</name>
    <dbReference type="NCBI Taxonomy" id="424902"/>
    <lineage>
        <taxon>Bacteria</taxon>
        <taxon>Pseudomonadati</taxon>
        <taxon>Pseudomonadota</taxon>
        <taxon>Gammaproteobacteria</taxon>
        <taxon>Chromatiales</taxon>
        <taxon>Chromatiaceae</taxon>
        <taxon>Thiohalocapsa</taxon>
    </lineage>
</organism>
<comment type="caution">
    <text evidence="2">The sequence shown here is derived from an EMBL/GenBank/DDBJ whole genome shotgun (WGS) entry which is preliminary data.</text>
</comment>
<sequence>MTDPKRTSTRLLQSIRQAKETDAAPADPAAQGTAARKPATDKAAPRRSPRATPKPAAGVAASRHRLAPVIAPPPSHADADPFSRGGRVWPD</sequence>
<feature type="region of interest" description="Disordered" evidence="1">
    <location>
        <begin position="1"/>
        <end position="91"/>
    </location>
</feature>
<proteinExistence type="predicted"/>
<dbReference type="RefSeq" id="WP_150094325.1">
    <property type="nucleotide sequence ID" value="NZ_JBFUOH010000017.1"/>
</dbReference>
<dbReference type="Proteomes" id="UP000322981">
    <property type="component" value="Unassembled WGS sequence"/>
</dbReference>
<feature type="compositionally biased region" description="Low complexity" evidence="1">
    <location>
        <begin position="23"/>
        <end position="35"/>
    </location>
</feature>
<keyword evidence="3" id="KW-1185">Reference proteome</keyword>